<reference evidence="2" key="2">
    <citation type="journal article" date="2023" name="PLoS ONE">
        <title>Philodulcilactobacillus myokoensis gen. nov., sp. nov., a fructophilic, acidophilic, and agar-phobic lactic acid bacterium isolated from fermented vegetable extracts.</title>
        <authorList>
            <person name="Kouya T."/>
            <person name="Ishiyama Y."/>
            <person name="Ohashi S."/>
            <person name="Kumakubo R."/>
            <person name="Yamazaki T."/>
            <person name="Otaki T."/>
        </authorList>
    </citation>
    <scope>NUCLEOTIDE SEQUENCE</scope>
    <source>
        <strain evidence="2">WR16-4</strain>
    </source>
</reference>
<gene>
    <name evidence="2" type="ORF">WR164_13280</name>
</gene>
<feature type="transmembrane region" description="Helical" evidence="1">
    <location>
        <begin position="95"/>
        <end position="116"/>
    </location>
</feature>
<accession>A0A9W6EU33</accession>
<feature type="transmembrane region" description="Helical" evidence="1">
    <location>
        <begin position="29"/>
        <end position="53"/>
    </location>
</feature>
<protein>
    <recommendedName>
        <fullName evidence="4">Phosphatidylglycerol lysyltransferase</fullName>
    </recommendedName>
</protein>
<evidence type="ECO:0000313" key="3">
    <source>
        <dbReference type="Proteomes" id="UP001144204"/>
    </source>
</evidence>
<feature type="transmembrane region" description="Helical" evidence="1">
    <location>
        <begin position="65"/>
        <end position="89"/>
    </location>
</feature>
<keyword evidence="1" id="KW-0472">Membrane</keyword>
<name>A0A9W6EU33_9LACO</name>
<keyword evidence="3" id="KW-1185">Reference proteome</keyword>
<proteinExistence type="predicted"/>
<keyword evidence="1" id="KW-1133">Transmembrane helix</keyword>
<feature type="transmembrane region" description="Helical" evidence="1">
    <location>
        <begin position="128"/>
        <end position="151"/>
    </location>
</feature>
<dbReference type="EMBL" id="BRPL01000002">
    <property type="protein sequence ID" value="GLB47349.1"/>
    <property type="molecule type" value="Genomic_DNA"/>
</dbReference>
<evidence type="ECO:0000313" key="2">
    <source>
        <dbReference type="EMBL" id="GLB47349.1"/>
    </source>
</evidence>
<sequence>MTPMFVYDFIYASKTNLHTSKPELMTSSYIINTFTNIGGSGGAVGASLRVFLFGNLESNVETVKIIAQIALFTLSGLVTNDLLAIVLYFTNHLSFNIAMQLVLYCFPLYIIVPFFLKNNTMKKKDVIKILIGSTFEWLACLAFFTSIGFFLNYHYDIVGVYVGVVLAGIIGAISLIPGGLGTFDGTMIPTLHLVAGLSLNQSLLWVVIYRLCYYIIPFLIGLVLLAGKVIRRRIQSTSAKS</sequence>
<reference evidence="2" key="1">
    <citation type="submission" date="2022-07" db="EMBL/GenBank/DDBJ databases">
        <authorList>
            <person name="Kouya T."/>
            <person name="Ishiyama Y."/>
        </authorList>
    </citation>
    <scope>NUCLEOTIDE SEQUENCE</scope>
    <source>
        <strain evidence="2">WR16-4</strain>
    </source>
</reference>
<feature type="transmembrane region" description="Helical" evidence="1">
    <location>
        <begin position="214"/>
        <end position="230"/>
    </location>
</feature>
<dbReference type="AlphaFoldDB" id="A0A9W6EU33"/>
<comment type="caution">
    <text evidence="2">The sequence shown here is derived from an EMBL/GenBank/DDBJ whole genome shotgun (WGS) entry which is preliminary data.</text>
</comment>
<feature type="transmembrane region" description="Helical" evidence="1">
    <location>
        <begin position="157"/>
        <end position="176"/>
    </location>
</feature>
<dbReference type="Proteomes" id="UP001144204">
    <property type="component" value="Unassembled WGS sequence"/>
</dbReference>
<evidence type="ECO:0000256" key="1">
    <source>
        <dbReference type="SAM" id="Phobius"/>
    </source>
</evidence>
<keyword evidence="1" id="KW-0812">Transmembrane</keyword>
<organism evidence="2 3">
    <name type="scientific">Philodulcilactobacillus myokoensis</name>
    <dbReference type="NCBI Taxonomy" id="2929573"/>
    <lineage>
        <taxon>Bacteria</taxon>
        <taxon>Bacillati</taxon>
        <taxon>Bacillota</taxon>
        <taxon>Bacilli</taxon>
        <taxon>Lactobacillales</taxon>
        <taxon>Lactobacillaceae</taxon>
        <taxon>Philodulcilactobacillus</taxon>
    </lineage>
</organism>
<evidence type="ECO:0008006" key="4">
    <source>
        <dbReference type="Google" id="ProtNLM"/>
    </source>
</evidence>